<comment type="caution">
    <text evidence="2">The sequence shown here is derived from an EMBL/GenBank/DDBJ whole genome shotgun (WGS) entry which is preliminary data.</text>
</comment>
<proteinExistence type="predicted"/>
<feature type="region of interest" description="Disordered" evidence="1">
    <location>
        <begin position="152"/>
        <end position="174"/>
    </location>
</feature>
<feature type="region of interest" description="Disordered" evidence="1">
    <location>
        <begin position="234"/>
        <end position="345"/>
    </location>
</feature>
<name>A0A2N6NNN3_BEABA</name>
<organism evidence="2 3">
    <name type="scientific">Beauveria bassiana</name>
    <name type="common">White muscardine disease fungus</name>
    <name type="synonym">Tritirachium shiotae</name>
    <dbReference type="NCBI Taxonomy" id="176275"/>
    <lineage>
        <taxon>Eukaryota</taxon>
        <taxon>Fungi</taxon>
        <taxon>Dikarya</taxon>
        <taxon>Ascomycota</taxon>
        <taxon>Pezizomycotina</taxon>
        <taxon>Sordariomycetes</taxon>
        <taxon>Hypocreomycetidae</taxon>
        <taxon>Hypocreales</taxon>
        <taxon>Cordycipitaceae</taxon>
        <taxon>Beauveria</taxon>
    </lineage>
</organism>
<protein>
    <submittedName>
        <fullName evidence="2">Uncharacterized protein</fullName>
    </submittedName>
</protein>
<evidence type="ECO:0000313" key="3">
    <source>
        <dbReference type="Proteomes" id="UP000235728"/>
    </source>
</evidence>
<feature type="compositionally biased region" description="Basic and acidic residues" evidence="1">
    <location>
        <begin position="262"/>
        <end position="278"/>
    </location>
</feature>
<dbReference type="AlphaFoldDB" id="A0A2N6NNN3"/>
<gene>
    <name evidence="2" type="ORF">BM221_005440</name>
</gene>
<reference evidence="2 3" key="1">
    <citation type="journal article" date="2016" name="Appl. Microbiol. Biotechnol.">
        <title>Characterization of T-DNA insertion mutants with decreased virulence in the entomopathogenic fungus Beauveria bassiana JEF-007.</title>
        <authorList>
            <person name="Kim S."/>
            <person name="Lee S.J."/>
            <person name="Nai Y.S."/>
            <person name="Yu J.S."/>
            <person name="Lee M.R."/>
            <person name="Yang Y.T."/>
            <person name="Kim J.S."/>
        </authorList>
    </citation>
    <scope>NUCLEOTIDE SEQUENCE [LARGE SCALE GENOMIC DNA]</scope>
    <source>
        <strain evidence="2 3">JEF-007</strain>
    </source>
</reference>
<dbReference type="Proteomes" id="UP000235728">
    <property type="component" value="Unassembled WGS sequence"/>
</dbReference>
<evidence type="ECO:0000313" key="2">
    <source>
        <dbReference type="EMBL" id="PMB68856.1"/>
    </source>
</evidence>
<dbReference type="EMBL" id="MRVG01000005">
    <property type="protein sequence ID" value="PMB68856.1"/>
    <property type="molecule type" value="Genomic_DNA"/>
</dbReference>
<evidence type="ECO:0000256" key="1">
    <source>
        <dbReference type="SAM" id="MobiDB-lite"/>
    </source>
</evidence>
<accession>A0A2N6NNN3</accession>
<sequence>MIDVALELRKEYPDVLLSSCTRLPDVITPDGVKYGTRYDTGSLTPWPNDERKISKQLRAIHGGLYPQSNLVVADDPMAEVAARTWIDQHWRLNRSELLQKPYYEWLRSDPEGNHAFERLNGEFLANKCEEYEVSETEEQRNERIARAMARMDQHGPANQEATGHQEAEQEAVGQLEAEQEAVGQLEAEQEATSQQATLSTLEGTFQRMAKQYEERERRDRGEFVKWRRDANDRSLSRGDWRRLKPSPGALRRMSNEALFKTAQRESVKQSEQARERRERRSGRAASEQAQGPANGAVFQERGDKHGYAPESSDNHQRSDYQSVTNEEKTQGSRGGGPRTRPGGRL</sequence>
<feature type="compositionally biased region" description="Basic and acidic residues" evidence="1">
    <location>
        <begin position="300"/>
        <end position="318"/>
    </location>
</feature>